<dbReference type="InParanoid" id="A0A2R5G349"/>
<evidence type="ECO:0000259" key="1">
    <source>
        <dbReference type="Pfam" id="PF01370"/>
    </source>
</evidence>
<protein>
    <submittedName>
        <fullName evidence="2">NADH dehydrogenase ubiquinone 1 alpha subcomplex subunit 9, mitochondrial</fullName>
    </submittedName>
</protein>
<dbReference type="AlphaFoldDB" id="A0A2R5G349"/>
<dbReference type="GO" id="GO:0005739">
    <property type="term" value="C:mitochondrion"/>
    <property type="evidence" value="ECO:0007669"/>
    <property type="project" value="TreeGrafter"/>
</dbReference>
<dbReference type="PANTHER" id="PTHR12126:SF11">
    <property type="entry name" value="NADH DEHYDROGENASE [UBIQUINONE] 1 ALPHA SUBCOMPLEX SUBUNIT 9, MITOCHONDRIAL"/>
    <property type="match status" value="1"/>
</dbReference>
<sequence length="385" mass="41960">MLARSSTISTACREVRRSAAARRMLSTQTGLDAPPSDSISRMELYNGMPLGTGGRHSRGGHNIAVFGATGFLGTYVVNELAKTGNNLVVTTRGDDMTWRHLKLCADYGKLVASYIDTKDEESIRETIRGCDTVVNLMGKYYETKHFVPSIINCSFRDVHVDAAATVARIAREEDCKHLVHVSCAYANADSASEFARTKAEGDAKVAEEFPGAVIVKPNVLYGEEDRFLQLYAQVSSLAPAVPLVGGGDASVNPVYVGDAARGIATAATNFATAGTEFNLSGKDTYSHKQVWEYVMDQIGHKKDFVEVPNSIAMLVGKLRNLLPYPEFTHDTIKLMHEDCPAPQGEQKGFDALGIHEIADFETKAFKFLYSYRAGGHYADLKQGKA</sequence>
<comment type="caution">
    <text evidence="2">The sequence shown here is derived from an EMBL/GenBank/DDBJ whole genome shotgun (WGS) entry which is preliminary data.</text>
</comment>
<dbReference type="EMBL" id="BEYU01000009">
    <property type="protein sequence ID" value="GBG24955.1"/>
    <property type="molecule type" value="Genomic_DNA"/>
</dbReference>
<dbReference type="InterPro" id="IPR036291">
    <property type="entry name" value="NAD(P)-bd_dom_sf"/>
</dbReference>
<dbReference type="PANTHER" id="PTHR12126">
    <property type="entry name" value="NADH-UBIQUINONE OXIDOREDUCTASE 39 KDA SUBUNIT-RELATED"/>
    <property type="match status" value="1"/>
</dbReference>
<dbReference type="Gene3D" id="3.40.50.720">
    <property type="entry name" value="NAD(P)-binding Rossmann-like Domain"/>
    <property type="match status" value="1"/>
</dbReference>
<proteinExistence type="predicted"/>
<keyword evidence="2" id="KW-0830">Ubiquinone</keyword>
<dbReference type="OrthoDB" id="275457at2759"/>
<gene>
    <name evidence="2" type="ORF">FCC1311_011722</name>
</gene>
<name>A0A2R5G349_9STRA</name>
<evidence type="ECO:0000313" key="2">
    <source>
        <dbReference type="EMBL" id="GBG24955.1"/>
    </source>
</evidence>
<organism evidence="2 3">
    <name type="scientific">Hondaea fermentalgiana</name>
    <dbReference type="NCBI Taxonomy" id="2315210"/>
    <lineage>
        <taxon>Eukaryota</taxon>
        <taxon>Sar</taxon>
        <taxon>Stramenopiles</taxon>
        <taxon>Bigyra</taxon>
        <taxon>Labyrinthulomycetes</taxon>
        <taxon>Thraustochytrida</taxon>
        <taxon>Thraustochytriidae</taxon>
        <taxon>Hondaea</taxon>
    </lineage>
</organism>
<keyword evidence="3" id="KW-1185">Reference proteome</keyword>
<dbReference type="Pfam" id="PF01370">
    <property type="entry name" value="Epimerase"/>
    <property type="match status" value="1"/>
</dbReference>
<feature type="domain" description="NAD-dependent epimerase/dehydratase" evidence="1">
    <location>
        <begin position="63"/>
        <end position="279"/>
    </location>
</feature>
<evidence type="ECO:0000313" key="3">
    <source>
        <dbReference type="Proteomes" id="UP000241890"/>
    </source>
</evidence>
<reference evidence="2 3" key="1">
    <citation type="submission" date="2017-12" db="EMBL/GenBank/DDBJ databases">
        <title>Sequencing, de novo assembly and annotation of complete genome of a new Thraustochytrid species, strain FCC1311.</title>
        <authorList>
            <person name="Sedici K."/>
            <person name="Godart F."/>
            <person name="Aiese Cigliano R."/>
            <person name="Sanseverino W."/>
            <person name="Barakat M."/>
            <person name="Ortet P."/>
            <person name="Marechal E."/>
            <person name="Cagnac O."/>
            <person name="Amato A."/>
        </authorList>
    </citation>
    <scope>NUCLEOTIDE SEQUENCE [LARGE SCALE GENOMIC DNA]</scope>
</reference>
<dbReference type="InterPro" id="IPR051207">
    <property type="entry name" value="ComplexI_NDUFA9_subunit"/>
</dbReference>
<dbReference type="InterPro" id="IPR001509">
    <property type="entry name" value="Epimerase_deHydtase"/>
</dbReference>
<dbReference type="SUPFAM" id="SSF51735">
    <property type="entry name" value="NAD(P)-binding Rossmann-fold domains"/>
    <property type="match status" value="1"/>
</dbReference>
<dbReference type="CDD" id="cd05271">
    <property type="entry name" value="NDUFA9_like_SDR_a"/>
    <property type="match status" value="1"/>
</dbReference>
<dbReference type="Proteomes" id="UP000241890">
    <property type="component" value="Unassembled WGS sequence"/>
</dbReference>
<dbReference type="GO" id="GO:0044877">
    <property type="term" value="F:protein-containing complex binding"/>
    <property type="evidence" value="ECO:0007669"/>
    <property type="project" value="TreeGrafter"/>
</dbReference>
<accession>A0A2R5G349</accession>